<gene>
    <name evidence="1" type="ORF">PHYBOEH_005430</name>
</gene>
<accession>A0A8T1WLH7</accession>
<protein>
    <submittedName>
        <fullName evidence="1">Uncharacterized protein</fullName>
    </submittedName>
</protein>
<comment type="caution">
    <text evidence="1">The sequence shown here is derived from an EMBL/GenBank/DDBJ whole genome shotgun (WGS) entry which is preliminary data.</text>
</comment>
<evidence type="ECO:0000313" key="2">
    <source>
        <dbReference type="Proteomes" id="UP000693981"/>
    </source>
</evidence>
<proteinExistence type="predicted"/>
<dbReference type="AlphaFoldDB" id="A0A8T1WLH7"/>
<dbReference type="Proteomes" id="UP000693981">
    <property type="component" value="Unassembled WGS sequence"/>
</dbReference>
<dbReference type="OrthoDB" id="127313at2759"/>
<organism evidence="1 2">
    <name type="scientific">Phytophthora boehmeriae</name>
    <dbReference type="NCBI Taxonomy" id="109152"/>
    <lineage>
        <taxon>Eukaryota</taxon>
        <taxon>Sar</taxon>
        <taxon>Stramenopiles</taxon>
        <taxon>Oomycota</taxon>
        <taxon>Peronosporomycetes</taxon>
        <taxon>Peronosporales</taxon>
        <taxon>Peronosporaceae</taxon>
        <taxon>Phytophthora</taxon>
    </lineage>
</organism>
<name>A0A8T1WLH7_9STRA</name>
<evidence type="ECO:0000313" key="1">
    <source>
        <dbReference type="EMBL" id="KAG7394256.1"/>
    </source>
</evidence>
<reference evidence="1" key="1">
    <citation type="submission" date="2021-02" db="EMBL/GenBank/DDBJ databases">
        <authorList>
            <person name="Palmer J.M."/>
        </authorList>
    </citation>
    <scope>NUCLEOTIDE SEQUENCE</scope>
    <source>
        <strain evidence="1">SCRP23</strain>
    </source>
</reference>
<dbReference type="EMBL" id="JAGDFL010000286">
    <property type="protein sequence ID" value="KAG7394256.1"/>
    <property type="molecule type" value="Genomic_DNA"/>
</dbReference>
<sequence>MPFKYGNIMDTMVVTIDMGILKYVSEDWTSTPTDSSNVYDFTQLETLKSNSDAMSYVDILMQRVGITACVNQIWANWLPCWWWVCQNCGHLLS</sequence>
<keyword evidence="2" id="KW-1185">Reference proteome</keyword>